<dbReference type="AlphaFoldDB" id="A0A1M6ENR2"/>
<dbReference type="EMBL" id="FQZI01000003">
    <property type="protein sequence ID" value="SHI87157.1"/>
    <property type="molecule type" value="Genomic_DNA"/>
</dbReference>
<keyword evidence="1" id="KW-1133">Transmembrane helix</keyword>
<dbReference type="RefSeq" id="WP_073310743.1">
    <property type="nucleotide sequence ID" value="NZ_FQZI01000003.1"/>
</dbReference>
<feature type="transmembrane region" description="Helical" evidence="1">
    <location>
        <begin position="48"/>
        <end position="66"/>
    </location>
</feature>
<name>A0A1M6ENR2_9FLAO</name>
<accession>A0A1M6ENR2</accession>
<reference evidence="3" key="1">
    <citation type="submission" date="2016-11" db="EMBL/GenBank/DDBJ databases">
        <authorList>
            <person name="Varghese N."/>
            <person name="Submissions S."/>
        </authorList>
    </citation>
    <scope>NUCLEOTIDE SEQUENCE [LARGE SCALE GENOMIC DNA]</scope>
    <source>
        <strain evidence="3">DSM 18829</strain>
    </source>
</reference>
<evidence type="ECO:0000313" key="2">
    <source>
        <dbReference type="EMBL" id="SHI87157.1"/>
    </source>
</evidence>
<evidence type="ECO:0000256" key="1">
    <source>
        <dbReference type="SAM" id="Phobius"/>
    </source>
</evidence>
<dbReference type="Proteomes" id="UP000184488">
    <property type="component" value="Unassembled WGS sequence"/>
</dbReference>
<feature type="transmembrane region" description="Helical" evidence="1">
    <location>
        <begin position="20"/>
        <end position="41"/>
    </location>
</feature>
<organism evidence="2 3">
    <name type="scientific">Flavobacterium terrae</name>
    <dbReference type="NCBI Taxonomy" id="415425"/>
    <lineage>
        <taxon>Bacteria</taxon>
        <taxon>Pseudomonadati</taxon>
        <taxon>Bacteroidota</taxon>
        <taxon>Flavobacteriia</taxon>
        <taxon>Flavobacteriales</taxon>
        <taxon>Flavobacteriaceae</taxon>
        <taxon>Flavobacterium</taxon>
    </lineage>
</organism>
<evidence type="ECO:0000313" key="3">
    <source>
        <dbReference type="Proteomes" id="UP000184488"/>
    </source>
</evidence>
<keyword evidence="1" id="KW-0812">Transmembrane</keyword>
<gene>
    <name evidence="2" type="ORF">SAMN05444363_1879</name>
</gene>
<protein>
    <submittedName>
        <fullName evidence="2">Uncharacterized protein</fullName>
    </submittedName>
</protein>
<keyword evidence="1" id="KW-0472">Membrane</keyword>
<proteinExistence type="predicted"/>
<keyword evidence="3" id="KW-1185">Reference proteome</keyword>
<sequence>MSFTFLKENNTFFYKFSFDLTWSIVKAVFAIIFLIGILFFVNWHSVDYSFFIGYLIVFGIFMYKSFESYIEWKQNGRRLIENKDNFLYINNKKIIDYHQIKKIVIDYNGASTNQGWLVYIEFYIHQDFILKKALSSKEADEFAKGIASFFNVEVIKIR</sequence>
<dbReference type="STRING" id="415425.SAMN05444363_1879"/>